<feature type="transmembrane region" description="Helical" evidence="1">
    <location>
        <begin position="221"/>
        <end position="239"/>
    </location>
</feature>
<feature type="transmembrane region" description="Helical" evidence="1">
    <location>
        <begin position="103"/>
        <end position="121"/>
    </location>
</feature>
<evidence type="ECO:0008006" key="4">
    <source>
        <dbReference type="Google" id="ProtNLM"/>
    </source>
</evidence>
<sequence length="333" mass="36483">MTPLIVPVITSVSGEQRGATPSWFVVPMCWFGLLAEGYDNRVVGTVITSTLEDVLLHISLYQLVTIARSDIFGMFWSELFFVRLGNRCDKRKAFILCLKHFSVVMEIGGLVCQFWLFMVYLPSFPASSRSLAQNISPDANTRFAPEDRRVILLRAWIGFYALYIFDMLLAYGLSMRLLQIMVSSGMFESKSILSLTIYSAAFAFLAVGIDTLADMIAPNPVVSIGFLIGAIGLAGLGYASSYLVKCLFYSLAGVGTMAVSAFIMSYVADWYGPQKSASMIGSCISVIGSYFRLLSQCNLGAIHADKMLHFSSYTCGAPLVAATVCIVQPSFRS</sequence>
<dbReference type="AlphaFoldDB" id="A0A1U9KDI7"/>
<keyword evidence="1" id="KW-0472">Membrane</keyword>
<proteinExistence type="predicted"/>
<feature type="transmembrane region" description="Helical" evidence="1">
    <location>
        <begin position="192"/>
        <end position="209"/>
    </location>
</feature>
<feature type="transmembrane region" description="Helical" evidence="1">
    <location>
        <begin position="279"/>
        <end position="295"/>
    </location>
</feature>
<keyword evidence="3" id="KW-1185">Reference proteome</keyword>
<name>A0A1U9KDI7_ACEAC</name>
<keyword evidence="1" id="KW-0812">Transmembrane</keyword>
<accession>A0A1U9KDI7</accession>
<keyword evidence="1" id="KW-1133">Transmembrane helix</keyword>
<dbReference type="STRING" id="435.A0U92_02600"/>
<dbReference type="SUPFAM" id="SSF103473">
    <property type="entry name" value="MFS general substrate transporter"/>
    <property type="match status" value="1"/>
</dbReference>
<feature type="transmembrane region" description="Helical" evidence="1">
    <location>
        <begin position="151"/>
        <end position="171"/>
    </location>
</feature>
<dbReference type="Gene3D" id="1.20.1250.20">
    <property type="entry name" value="MFS general substrate transporter like domains"/>
    <property type="match status" value="1"/>
</dbReference>
<organism evidence="2 3">
    <name type="scientific">Acetobacter aceti</name>
    <dbReference type="NCBI Taxonomy" id="435"/>
    <lineage>
        <taxon>Bacteria</taxon>
        <taxon>Pseudomonadati</taxon>
        <taxon>Pseudomonadota</taxon>
        <taxon>Alphaproteobacteria</taxon>
        <taxon>Acetobacterales</taxon>
        <taxon>Acetobacteraceae</taxon>
        <taxon>Acetobacter</taxon>
        <taxon>Acetobacter subgen. Acetobacter</taxon>
    </lineage>
</organism>
<evidence type="ECO:0000313" key="2">
    <source>
        <dbReference type="EMBL" id="AQS83846.1"/>
    </source>
</evidence>
<reference evidence="2 3" key="1">
    <citation type="submission" date="2016-03" db="EMBL/GenBank/DDBJ databases">
        <title>Acetic acid bacteria sequencing.</title>
        <authorList>
            <person name="Brandt J."/>
            <person name="Jakob F."/>
            <person name="Vogel R.F."/>
        </authorList>
    </citation>
    <scope>NUCLEOTIDE SEQUENCE [LARGE SCALE GENOMIC DNA]</scope>
    <source>
        <strain evidence="2 3">TMW2.1153</strain>
    </source>
</reference>
<evidence type="ECO:0000313" key="3">
    <source>
        <dbReference type="Proteomes" id="UP000188937"/>
    </source>
</evidence>
<dbReference type="KEGG" id="aace:A0U92_02600"/>
<protein>
    <recommendedName>
        <fullName evidence="4">Major facilitator superfamily (MFS) profile domain-containing protein</fullName>
    </recommendedName>
</protein>
<evidence type="ECO:0000256" key="1">
    <source>
        <dbReference type="SAM" id="Phobius"/>
    </source>
</evidence>
<dbReference type="Proteomes" id="UP000188937">
    <property type="component" value="Chromosome"/>
</dbReference>
<gene>
    <name evidence="2" type="ORF">A0U92_02600</name>
</gene>
<feature type="transmembrane region" description="Helical" evidence="1">
    <location>
        <begin position="246"/>
        <end position="267"/>
    </location>
</feature>
<feature type="transmembrane region" description="Helical" evidence="1">
    <location>
        <begin position="307"/>
        <end position="331"/>
    </location>
</feature>
<dbReference type="EMBL" id="CP014692">
    <property type="protein sequence ID" value="AQS83846.1"/>
    <property type="molecule type" value="Genomic_DNA"/>
</dbReference>
<dbReference type="InterPro" id="IPR036259">
    <property type="entry name" value="MFS_trans_sf"/>
</dbReference>